<dbReference type="GO" id="GO:0004339">
    <property type="term" value="F:glucan 1,4-alpha-glucosidase activity"/>
    <property type="evidence" value="ECO:0007669"/>
    <property type="project" value="UniProtKB-EC"/>
</dbReference>
<dbReference type="EMBL" id="WEKV01000014">
    <property type="protein sequence ID" value="KAB7784016.1"/>
    <property type="molecule type" value="Genomic_DNA"/>
</dbReference>
<sequence length="617" mass="67540">MIERTHGGGDFAEARDGTDRVRLPGAEFPIQDYAALGDGRSVALVAPDGAVAWWCVPEMDSPPLFDTLLDPQAGGFFQVDAEGARVVERRYRQDSNVLDTVLVSETGRARLTESLNSSTAGRLPWCELARRIEVLSGSMTFRSRVVFGTRGDTASPWLQPNPNGCVFHVGPVLGLFRCSDNVRITEEEDRTVAATVTLAAGECATVALLAGEDEPLGVPTMEEVDARIDVSDEAWRRWAEGLRYDGPHRDEVRRSALALKLLLYSPSGAIAAAATTSLPEGIGGEKNYDYRYAWIRDAGYSVNAFLRVGAMPEAKAAFSWLMKRLDRHGPRVLYTLCGEVGPDERALELPGYRGSRPVLVGNAAALQHQHGIYGDIFETAALFVADGNVLDQRSATILAALADQAADRWRQKDAGIWELREPQHYTMSKISAWQGLARAVELAKAGHLPSTCVPRWQRERDRIAAWIEEHCWSEARKAFVLHPGTLRLDASLALAVRFGFDGRDKLSSTLDAIRDELGRGPFLYRYSGAEQEEGAFLACSFWLAEALAELGRQAEAEDVFTGTLRALPEGVGILSEMVDPQTGDFLGNTPQGLSHLALIHAACTLRGDRNRPVRAAR</sequence>
<name>A0A833MY79_9HYPH</name>
<keyword evidence="3" id="KW-0326">Glycosidase</keyword>
<comment type="caution">
    <text evidence="3">The sequence shown here is derived from an EMBL/GenBank/DDBJ whole genome shotgun (WGS) entry which is preliminary data.</text>
</comment>
<organism evidence="3 4">
    <name type="scientific">Methylorubrum populi</name>
    <dbReference type="NCBI Taxonomy" id="223967"/>
    <lineage>
        <taxon>Bacteria</taxon>
        <taxon>Pseudomonadati</taxon>
        <taxon>Pseudomonadota</taxon>
        <taxon>Alphaproteobacteria</taxon>
        <taxon>Hyphomicrobiales</taxon>
        <taxon>Methylobacteriaceae</taxon>
        <taxon>Methylorubrum</taxon>
    </lineage>
</organism>
<dbReference type="InterPro" id="IPR011613">
    <property type="entry name" value="GH15-like"/>
</dbReference>
<dbReference type="InterPro" id="IPR012341">
    <property type="entry name" value="6hp_glycosidase-like_sf"/>
</dbReference>
<dbReference type="InterPro" id="IPR008928">
    <property type="entry name" value="6-hairpin_glycosidase_sf"/>
</dbReference>
<evidence type="ECO:0000259" key="1">
    <source>
        <dbReference type="Pfam" id="PF00723"/>
    </source>
</evidence>
<dbReference type="PANTHER" id="PTHR31616">
    <property type="entry name" value="TREHALASE"/>
    <property type="match status" value="1"/>
</dbReference>
<dbReference type="Pfam" id="PF00723">
    <property type="entry name" value="Glyco_hydro_15"/>
    <property type="match status" value="1"/>
</dbReference>
<dbReference type="AlphaFoldDB" id="A0A833MY79"/>
<dbReference type="SUPFAM" id="SSF48208">
    <property type="entry name" value="Six-hairpin glycosidases"/>
    <property type="match status" value="1"/>
</dbReference>
<proteinExistence type="predicted"/>
<feature type="domain" description="Trehalase-like N-terminal" evidence="2">
    <location>
        <begin position="28"/>
        <end position="102"/>
    </location>
</feature>
<dbReference type="Pfam" id="PF19291">
    <property type="entry name" value="TREH_N"/>
    <property type="match status" value="1"/>
</dbReference>
<dbReference type="GO" id="GO:0005975">
    <property type="term" value="P:carbohydrate metabolic process"/>
    <property type="evidence" value="ECO:0007669"/>
    <property type="project" value="InterPro"/>
</dbReference>
<dbReference type="RefSeq" id="WP_152278056.1">
    <property type="nucleotide sequence ID" value="NZ_WEKV01000014.1"/>
</dbReference>
<dbReference type="Proteomes" id="UP000469949">
    <property type="component" value="Unassembled WGS sequence"/>
</dbReference>
<dbReference type="EC" id="3.2.1.3" evidence="3"/>
<feature type="domain" description="GH15-like" evidence="1">
    <location>
        <begin position="246"/>
        <end position="550"/>
    </location>
</feature>
<dbReference type="InterPro" id="IPR045582">
    <property type="entry name" value="Trehalase-like_N"/>
</dbReference>
<evidence type="ECO:0000259" key="2">
    <source>
        <dbReference type="Pfam" id="PF19291"/>
    </source>
</evidence>
<gene>
    <name evidence="3" type="ORF">F8B43_3939</name>
</gene>
<keyword evidence="3" id="KW-0378">Hydrolase</keyword>
<evidence type="ECO:0000313" key="4">
    <source>
        <dbReference type="Proteomes" id="UP000469949"/>
    </source>
</evidence>
<accession>A0A833MY79</accession>
<protein>
    <submittedName>
        <fullName evidence="3">Glucoamylase</fullName>
        <ecNumber evidence="3">3.2.1.3</ecNumber>
    </submittedName>
</protein>
<dbReference type="PANTHER" id="PTHR31616:SF0">
    <property type="entry name" value="GLUCAN 1,4-ALPHA-GLUCOSIDASE"/>
    <property type="match status" value="1"/>
</dbReference>
<evidence type="ECO:0000313" key="3">
    <source>
        <dbReference type="EMBL" id="KAB7784016.1"/>
    </source>
</evidence>
<reference evidence="3 4" key="1">
    <citation type="submission" date="2019-10" db="EMBL/GenBank/DDBJ databases">
        <title>Draft Genome Sequence of the Caffeine Degrading Methylotroph Methylorubrum populi PINKEL.</title>
        <authorList>
            <person name="Dawson S.C."/>
            <person name="Zhang X."/>
            <person name="Wright M.E."/>
            <person name="Sharma G."/>
            <person name="Langner J.T."/>
            <person name="Ditty J.L."/>
            <person name="Subuyuj G.A."/>
        </authorList>
    </citation>
    <scope>NUCLEOTIDE SEQUENCE [LARGE SCALE GENOMIC DNA]</scope>
    <source>
        <strain evidence="3 4">Pinkel</strain>
    </source>
</reference>
<dbReference type="Gene3D" id="1.50.10.10">
    <property type="match status" value="1"/>
</dbReference>